<sequence length="97" mass="11259">MALDRKLKRMPNFRRRKNHYLIFSFHQSENRYCTLALSLFSEVNSSKVTVLERAGLFDIRATAEVPSLNGPEEFSCELRIPQANYTVRKEAIYYPGG</sequence>
<comment type="caution">
    <text evidence="1">The sequence shown here is derived from an EMBL/GenBank/DDBJ whole genome shotgun (WGS) entry which is preliminary data.</text>
</comment>
<proteinExistence type="predicted"/>
<gene>
    <name evidence="1" type="ORF">Zmor_026767</name>
</gene>
<organism evidence="1 2">
    <name type="scientific">Zophobas morio</name>
    <dbReference type="NCBI Taxonomy" id="2755281"/>
    <lineage>
        <taxon>Eukaryota</taxon>
        <taxon>Metazoa</taxon>
        <taxon>Ecdysozoa</taxon>
        <taxon>Arthropoda</taxon>
        <taxon>Hexapoda</taxon>
        <taxon>Insecta</taxon>
        <taxon>Pterygota</taxon>
        <taxon>Neoptera</taxon>
        <taxon>Endopterygota</taxon>
        <taxon>Coleoptera</taxon>
        <taxon>Polyphaga</taxon>
        <taxon>Cucujiformia</taxon>
        <taxon>Tenebrionidae</taxon>
        <taxon>Zophobas</taxon>
    </lineage>
</organism>
<accession>A0AA38M5T2</accession>
<name>A0AA38M5T2_9CUCU</name>
<keyword evidence="2" id="KW-1185">Reference proteome</keyword>
<protein>
    <submittedName>
        <fullName evidence="1">Uncharacterized protein</fullName>
    </submittedName>
</protein>
<evidence type="ECO:0000313" key="2">
    <source>
        <dbReference type="Proteomes" id="UP001168821"/>
    </source>
</evidence>
<reference evidence="1" key="1">
    <citation type="journal article" date="2023" name="G3 (Bethesda)">
        <title>Whole genome assemblies of Zophobas morio and Tenebrio molitor.</title>
        <authorList>
            <person name="Kaur S."/>
            <person name="Stinson S.A."/>
            <person name="diCenzo G.C."/>
        </authorList>
    </citation>
    <scope>NUCLEOTIDE SEQUENCE</scope>
    <source>
        <strain evidence="1">QUZm001</strain>
    </source>
</reference>
<evidence type="ECO:0000313" key="1">
    <source>
        <dbReference type="EMBL" id="KAJ3644094.1"/>
    </source>
</evidence>
<dbReference type="AlphaFoldDB" id="A0AA38M5T2"/>
<dbReference type="Proteomes" id="UP001168821">
    <property type="component" value="Unassembled WGS sequence"/>
</dbReference>
<dbReference type="EMBL" id="JALNTZ010000008">
    <property type="protein sequence ID" value="KAJ3644094.1"/>
    <property type="molecule type" value="Genomic_DNA"/>
</dbReference>